<dbReference type="OrthoDB" id="8020516at2"/>
<dbReference type="Proteomes" id="UP000403266">
    <property type="component" value="Unassembled WGS sequence"/>
</dbReference>
<sequence length="110" mass="12834">MQLVQDYASRGRSLEKVPTDQLRGEWVALMRAWVTNPHEFRNPQRADIECEFTLRGLEPPYEMVVDEFEAVTRFISEAIENMDDAEKDRINTQIASELVDFLSGEKSRRN</sequence>
<keyword evidence="2" id="KW-1185">Reference proteome</keyword>
<dbReference type="EMBL" id="VOSK01000170">
    <property type="protein sequence ID" value="MPR28767.1"/>
    <property type="molecule type" value="Genomic_DNA"/>
</dbReference>
<organism evidence="1 2">
    <name type="scientific">Microvirga tunisiensis</name>
    <dbReference type="NCBI Taxonomy" id="2108360"/>
    <lineage>
        <taxon>Bacteria</taxon>
        <taxon>Pseudomonadati</taxon>
        <taxon>Pseudomonadota</taxon>
        <taxon>Alphaproteobacteria</taxon>
        <taxon>Hyphomicrobiales</taxon>
        <taxon>Methylobacteriaceae</taxon>
        <taxon>Microvirga</taxon>
    </lineage>
</organism>
<dbReference type="AlphaFoldDB" id="A0A5N7MP16"/>
<gene>
    <name evidence="1" type="ORF">FS320_27420</name>
</gene>
<name>A0A5N7MP16_9HYPH</name>
<evidence type="ECO:0000313" key="2">
    <source>
        <dbReference type="Proteomes" id="UP000403266"/>
    </source>
</evidence>
<reference evidence="1 2" key="1">
    <citation type="journal article" date="2019" name="Syst. Appl. Microbiol.">
        <title>Microvirga tunisiensis sp. nov., a root nodule symbiotic bacterium isolated from Lupinus micranthus and L. luteus grown in Northern Tunisia.</title>
        <authorList>
            <person name="Msaddak A."/>
            <person name="Rejili M."/>
            <person name="Duran D."/>
            <person name="Mars M."/>
            <person name="Palacios J.M."/>
            <person name="Ruiz-Argueso T."/>
            <person name="Rey L."/>
            <person name="Imperial J."/>
        </authorList>
    </citation>
    <scope>NUCLEOTIDE SEQUENCE [LARGE SCALE GENOMIC DNA]</scope>
    <source>
        <strain evidence="1 2">Lmie10</strain>
    </source>
</reference>
<protein>
    <submittedName>
        <fullName evidence="1">Uncharacterized protein</fullName>
    </submittedName>
</protein>
<comment type="caution">
    <text evidence="1">The sequence shown here is derived from an EMBL/GenBank/DDBJ whole genome shotgun (WGS) entry which is preliminary data.</text>
</comment>
<evidence type="ECO:0000313" key="1">
    <source>
        <dbReference type="EMBL" id="MPR28767.1"/>
    </source>
</evidence>
<accession>A0A5N7MP16</accession>
<dbReference type="RefSeq" id="WP_152715304.1">
    <property type="nucleotide sequence ID" value="NZ_VOSJ01000180.1"/>
</dbReference>
<proteinExistence type="predicted"/>